<dbReference type="Pfam" id="PF03695">
    <property type="entry name" value="UPF0149"/>
    <property type="match status" value="1"/>
</dbReference>
<dbReference type="AlphaFoldDB" id="A0A3B1A3P9"/>
<dbReference type="InterPro" id="IPR036255">
    <property type="entry name" value="YgfB-like_sf"/>
</dbReference>
<dbReference type="Gene3D" id="1.20.120.740">
    <property type="entry name" value="YgfB uncharacterised protein family UPF0149, PF03695"/>
    <property type="match status" value="1"/>
</dbReference>
<evidence type="ECO:0000313" key="2">
    <source>
        <dbReference type="EMBL" id="VAX00386.1"/>
    </source>
</evidence>
<dbReference type="InterPro" id="IPR011978">
    <property type="entry name" value="YgfB-like"/>
</dbReference>
<dbReference type="EMBL" id="UOFU01000198">
    <property type="protein sequence ID" value="VAX00386.1"/>
    <property type="molecule type" value="Genomic_DNA"/>
</dbReference>
<dbReference type="GO" id="GO:0005829">
    <property type="term" value="C:cytosol"/>
    <property type="evidence" value="ECO:0007669"/>
    <property type="project" value="TreeGrafter"/>
</dbReference>
<evidence type="ECO:0000256" key="1">
    <source>
        <dbReference type="ARBA" id="ARBA00038308"/>
    </source>
</evidence>
<proteinExistence type="inferred from homology"/>
<name>A0A3B1A3P9_9ZZZZ</name>
<sequence>MQYDTMNYDALALVTHKLGAQQEPAELHGTLTGLLCANGNATADIWLQNLFPHGPSGDLLGDEAFGELKKLHETSRKELNATGCEFHLLLPDDGSDLDQRVHALGEWCQGFLVGLSLGGISDFKALPEDGREIAEDIVEIARADSSYSFDGSEEDEHAYAELVEYLRVGVLLINEELQPSHAPVVGDTTLH</sequence>
<dbReference type="PANTHER" id="PTHR37528">
    <property type="entry name" value="UPF0149 PROTEIN YGFB"/>
    <property type="match status" value="1"/>
</dbReference>
<gene>
    <name evidence="2" type="ORF">MNBD_GAMMA20-463</name>
</gene>
<accession>A0A3B1A3P9</accession>
<dbReference type="SUPFAM" id="SSF101327">
    <property type="entry name" value="YgfB-like"/>
    <property type="match status" value="1"/>
</dbReference>
<dbReference type="PANTHER" id="PTHR37528:SF1">
    <property type="entry name" value="UPF0149 PROTEIN YGFB"/>
    <property type="match status" value="1"/>
</dbReference>
<reference evidence="2" key="1">
    <citation type="submission" date="2018-06" db="EMBL/GenBank/DDBJ databases">
        <authorList>
            <person name="Zhirakovskaya E."/>
        </authorList>
    </citation>
    <scope>NUCLEOTIDE SEQUENCE</scope>
</reference>
<protein>
    <submittedName>
        <fullName evidence="2">FIG037488: Putative conserved exported protein</fullName>
    </submittedName>
</protein>
<organism evidence="2">
    <name type="scientific">hydrothermal vent metagenome</name>
    <dbReference type="NCBI Taxonomy" id="652676"/>
    <lineage>
        <taxon>unclassified sequences</taxon>
        <taxon>metagenomes</taxon>
        <taxon>ecological metagenomes</taxon>
    </lineage>
</organism>
<comment type="similarity">
    <text evidence="1">Belongs to the UPF0149 family.</text>
</comment>